<reference evidence="1 2" key="1">
    <citation type="submission" date="2016-11" db="EMBL/GenBank/DDBJ databases">
        <authorList>
            <person name="Jaros S."/>
            <person name="Januszkiewicz K."/>
            <person name="Wedrychowicz H."/>
        </authorList>
    </citation>
    <scope>NUCLEOTIDE SEQUENCE [LARGE SCALE GENOMIC DNA]</scope>
    <source>
        <strain evidence="1 2">CGMCC 1.8863</strain>
    </source>
</reference>
<keyword evidence="2" id="KW-1185">Reference proteome</keyword>
<organism evidence="1 2">
    <name type="scientific">Arenibacter nanhaiticus</name>
    <dbReference type="NCBI Taxonomy" id="558155"/>
    <lineage>
        <taxon>Bacteria</taxon>
        <taxon>Pseudomonadati</taxon>
        <taxon>Bacteroidota</taxon>
        <taxon>Flavobacteriia</taxon>
        <taxon>Flavobacteriales</taxon>
        <taxon>Flavobacteriaceae</taxon>
        <taxon>Arenibacter</taxon>
    </lineage>
</organism>
<evidence type="ECO:0000313" key="1">
    <source>
        <dbReference type="EMBL" id="SHI99751.1"/>
    </source>
</evidence>
<gene>
    <name evidence="1" type="ORF">SAMN04487911_10941</name>
</gene>
<dbReference type="EMBL" id="FQYX01000009">
    <property type="protein sequence ID" value="SHI99751.1"/>
    <property type="molecule type" value="Genomic_DNA"/>
</dbReference>
<dbReference type="Proteomes" id="UP000184231">
    <property type="component" value="Unassembled WGS sequence"/>
</dbReference>
<accession>A0A1M6FPV4</accession>
<name>A0A1M6FPV4_9FLAO</name>
<dbReference type="AlphaFoldDB" id="A0A1M6FPV4"/>
<dbReference type="OrthoDB" id="191053at2"/>
<evidence type="ECO:0000313" key="2">
    <source>
        <dbReference type="Proteomes" id="UP000184231"/>
    </source>
</evidence>
<sequence>MTLEKTAILYEESVLPGFSEFRYLTRAGVDKASMEDFDYVSGSRASFNGFARRLRVAKSIESITFNDFGEGTSKGYEALNRHFLMFSAFERYVTDCEGIEGGMYHLALQKVPASMFKQIKDAFDIVDTNDAIFNFLLENCNSFAQRRSLKEFRKGEGARKGLYVSAMLRNCFAHGLLTAHPKDAPKGAIEMLCNFMSDFLYNALCYDFNHRLQEVRQNIT</sequence>
<protein>
    <submittedName>
        <fullName evidence="1">Uncharacterized protein</fullName>
    </submittedName>
</protein>
<proteinExistence type="predicted"/>
<dbReference type="RefSeq" id="WP_072764119.1">
    <property type="nucleotide sequence ID" value="NZ_FQYX01000009.1"/>
</dbReference>